<dbReference type="VEuPathDB" id="TrichDB:TVAG_257290"/>
<dbReference type="EMBL" id="DS113422">
    <property type="protein sequence ID" value="EAY06490.1"/>
    <property type="molecule type" value="Genomic_DNA"/>
</dbReference>
<dbReference type="RefSeq" id="XP_001318713.1">
    <property type="nucleotide sequence ID" value="XM_001318678.1"/>
</dbReference>
<dbReference type="SMR" id="A2ELG3"/>
<accession>A2ELG3</accession>
<sequence>MKNKKLTFHFLNDVIIDVRYIGLDNTPLVYFDCDKSLLTKTFGSVNDFQGQSLIEIIKCENYENTALNSDKIPYNIYSTPKIHLMEIGQSNTGISINANLLAHSYQLITFLKSHLILRETVLSEDVDSSFSSPSINEKLILENPTFNCSFRFKCVKIIGDCYLINNASLTLYSYDFINSTLYVNSTQNCSFYYGTEMADENKPNEIYLMNEGGGFYFGAIEGVQNFGEIKIESGKKGYKIEKNLTSSGAYYYYLVKINHNDLYLLFGIISSVLVLSAIVVVISLYTYKKKLTLKRMEAQNTVLFGDVLNAAI</sequence>
<evidence type="ECO:0000313" key="2">
    <source>
        <dbReference type="EMBL" id="EAY06490.1"/>
    </source>
</evidence>
<evidence type="ECO:0000313" key="3">
    <source>
        <dbReference type="Proteomes" id="UP000001542"/>
    </source>
</evidence>
<dbReference type="VEuPathDB" id="TrichDB:TVAGG3_0005440"/>
<proteinExistence type="predicted"/>
<reference evidence="2" key="1">
    <citation type="submission" date="2006-10" db="EMBL/GenBank/DDBJ databases">
        <authorList>
            <person name="Amadeo P."/>
            <person name="Zhao Q."/>
            <person name="Wortman J."/>
            <person name="Fraser-Liggett C."/>
            <person name="Carlton J."/>
        </authorList>
    </citation>
    <scope>NUCLEOTIDE SEQUENCE</scope>
    <source>
        <strain evidence="2">G3</strain>
    </source>
</reference>
<dbReference type="Proteomes" id="UP000001542">
    <property type="component" value="Unassembled WGS sequence"/>
</dbReference>
<protein>
    <submittedName>
        <fullName evidence="2">Uncharacterized protein</fullName>
    </submittedName>
</protein>
<dbReference type="AlphaFoldDB" id="A2ELG3"/>
<evidence type="ECO:0000256" key="1">
    <source>
        <dbReference type="SAM" id="Phobius"/>
    </source>
</evidence>
<gene>
    <name evidence="2" type="ORF">TVAG_257290</name>
</gene>
<keyword evidence="1" id="KW-0472">Membrane</keyword>
<feature type="transmembrane region" description="Helical" evidence="1">
    <location>
        <begin position="262"/>
        <end position="287"/>
    </location>
</feature>
<dbReference type="InParanoid" id="A2ELG3"/>
<keyword evidence="1" id="KW-1133">Transmembrane helix</keyword>
<name>A2ELG3_TRIV3</name>
<keyword evidence="3" id="KW-1185">Reference proteome</keyword>
<keyword evidence="1" id="KW-0812">Transmembrane</keyword>
<reference evidence="2" key="2">
    <citation type="journal article" date="2007" name="Science">
        <title>Draft genome sequence of the sexually transmitted pathogen Trichomonas vaginalis.</title>
        <authorList>
            <person name="Carlton J.M."/>
            <person name="Hirt R.P."/>
            <person name="Silva J.C."/>
            <person name="Delcher A.L."/>
            <person name="Schatz M."/>
            <person name="Zhao Q."/>
            <person name="Wortman J.R."/>
            <person name="Bidwell S.L."/>
            <person name="Alsmark U.C.M."/>
            <person name="Besteiro S."/>
            <person name="Sicheritz-Ponten T."/>
            <person name="Noel C.J."/>
            <person name="Dacks J.B."/>
            <person name="Foster P.G."/>
            <person name="Simillion C."/>
            <person name="Van de Peer Y."/>
            <person name="Miranda-Saavedra D."/>
            <person name="Barton G.J."/>
            <person name="Westrop G.D."/>
            <person name="Mueller S."/>
            <person name="Dessi D."/>
            <person name="Fiori P.L."/>
            <person name="Ren Q."/>
            <person name="Paulsen I."/>
            <person name="Zhang H."/>
            <person name="Bastida-Corcuera F.D."/>
            <person name="Simoes-Barbosa A."/>
            <person name="Brown M.T."/>
            <person name="Hayes R.D."/>
            <person name="Mukherjee M."/>
            <person name="Okumura C.Y."/>
            <person name="Schneider R."/>
            <person name="Smith A.J."/>
            <person name="Vanacova S."/>
            <person name="Villalvazo M."/>
            <person name="Haas B.J."/>
            <person name="Pertea M."/>
            <person name="Feldblyum T.V."/>
            <person name="Utterback T.R."/>
            <person name="Shu C.L."/>
            <person name="Osoegawa K."/>
            <person name="de Jong P.J."/>
            <person name="Hrdy I."/>
            <person name="Horvathova L."/>
            <person name="Zubacova Z."/>
            <person name="Dolezal P."/>
            <person name="Malik S.B."/>
            <person name="Logsdon J.M. Jr."/>
            <person name="Henze K."/>
            <person name="Gupta A."/>
            <person name="Wang C.C."/>
            <person name="Dunne R.L."/>
            <person name="Upcroft J.A."/>
            <person name="Upcroft P."/>
            <person name="White O."/>
            <person name="Salzberg S.L."/>
            <person name="Tang P."/>
            <person name="Chiu C.-H."/>
            <person name="Lee Y.-S."/>
            <person name="Embley T.M."/>
            <person name="Coombs G.H."/>
            <person name="Mottram J.C."/>
            <person name="Tachezy J."/>
            <person name="Fraser-Liggett C.M."/>
            <person name="Johnson P.J."/>
        </authorList>
    </citation>
    <scope>NUCLEOTIDE SEQUENCE [LARGE SCALE GENOMIC DNA]</scope>
    <source>
        <strain evidence="2">G3</strain>
    </source>
</reference>
<organism evidence="2 3">
    <name type="scientific">Trichomonas vaginalis (strain ATCC PRA-98 / G3)</name>
    <dbReference type="NCBI Taxonomy" id="412133"/>
    <lineage>
        <taxon>Eukaryota</taxon>
        <taxon>Metamonada</taxon>
        <taxon>Parabasalia</taxon>
        <taxon>Trichomonadida</taxon>
        <taxon>Trichomonadidae</taxon>
        <taxon>Trichomonas</taxon>
    </lineage>
</organism>
<dbReference type="KEGG" id="tva:4764361"/>